<protein>
    <submittedName>
        <fullName evidence="1">Uncharacterized protein</fullName>
    </submittedName>
</protein>
<dbReference type="Pfam" id="PF19879">
    <property type="entry name" value="DUF6352"/>
    <property type="match status" value="1"/>
</dbReference>
<evidence type="ECO:0000313" key="2">
    <source>
        <dbReference type="Proteomes" id="UP000298781"/>
    </source>
</evidence>
<gene>
    <name evidence="1" type="ORF">E8M01_28960</name>
</gene>
<proteinExistence type="predicted"/>
<dbReference type="AlphaFoldDB" id="A0A4D7BEK0"/>
<evidence type="ECO:0000313" key="1">
    <source>
        <dbReference type="EMBL" id="QCI69480.1"/>
    </source>
</evidence>
<dbReference type="Proteomes" id="UP000298781">
    <property type="component" value="Chromosome"/>
</dbReference>
<dbReference type="KEGG" id="pstg:E8M01_28960"/>
<keyword evidence="2" id="KW-1185">Reference proteome</keyword>
<dbReference type="InterPro" id="IPR045932">
    <property type="entry name" value="DUF6352"/>
</dbReference>
<name>A0A4D7BEK0_9HYPH</name>
<dbReference type="OrthoDB" id="7062302at2"/>
<accession>A0A4D7BEK0</accession>
<dbReference type="EMBL" id="CP039690">
    <property type="protein sequence ID" value="QCI69480.1"/>
    <property type="molecule type" value="Genomic_DNA"/>
</dbReference>
<sequence>MDTATSREFWVSSGHHMTRRTDGGGLAITDELILAYLARPELVPPEEACAAERELHAMLMAEPRRAVTKAMIEAIQDDDARENWSFMIGFRDRLIAAPSVEAAYLGIIRRQASAVPPLFLNQLTHLILRNALDGCEDPFVLRAAECFFRAQKGSLRDDTLLIADAELIEGFEAERRTLMQSSPLTAMFGGDALAGLDVMTDDNAGDYWSCSDAFSMVMNLGGNPRAREALARVIESWIGHLLGMTATVTPVERIEDADWRWFVGLDAEATGIGNRLWQGETVDPTAQARVCGLFKLNFGDQARVDPRLAGKPVYLIMALTEDMILRIKPQNLIAGLPLGAAAA</sequence>
<reference evidence="1 2" key="1">
    <citation type="submission" date="2019-04" db="EMBL/GenBank/DDBJ databases">
        <title>Phreatobacter aquaticus sp. nov.</title>
        <authorList>
            <person name="Choi A."/>
        </authorList>
    </citation>
    <scope>NUCLEOTIDE SEQUENCE [LARGE SCALE GENOMIC DNA]</scope>
    <source>
        <strain evidence="1 2">KCTC 52518</strain>
    </source>
</reference>
<organism evidence="1 2">
    <name type="scientific">Phreatobacter stygius</name>
    <dbReference type="NCBI Taxonomy" id="1940610"/>
    <lineage>
        <taxon>Bacteria</taxon>
        <taxon>Pseudomonadati</taxon>
        <taxon>Pseudomonadota</taxon>
        <taxon>Alphaproteobacteria</taxon>
        <taxon>Hyphomicrobiales</taxon>
        <taxon>Phreatobacteraceae</taxon>
        <taxon>Phreatobacter</taxon>
    </lineage>
</organism>